<keyword evidence="2" id="KW-1185">Reference proteome</keyword>
<gene>
    <name evidence="1" type="ORF">AADA34_04070</name>
</gene>
<dbReference type="RefSeq" id="WP_341611488.1">
    <property type="nucleotide sequence ID" value="NZ_JBBWSC010000003.1"/>
</dbReference>
<evidence type="ECO:0000313" key="2">
    <source>
        <dbReference type="Proteomes" id="UP001380601"/>
    </source>
</evidence>
<reference evidence="1 2" key="1">
    <citation type="submission" date="2024-04" db="EMBL/GenBank/DDBJ databases">
        <title>Staphylococcus debuckii a clinical isolate.</title>
        <authorList>
            <person name="Magnan C."/>
            <person name="Plumet L."/>
            <person name="Morsli M."/>
            <person name="Molle V."/>
            <person name="Lavigne J.-P."/>
        </authorList>
    </citation>
    <scope>NUCLEOTIDE SEQUENCE [LARGE SCALE GENOMIC DNA]</scope>
    <source>
        <strain evidence="1 2">NSD001</strain>
    </source>
</reference>
<sequence>MFLDKFETFIINIGNLSTWLKRRHLLTICKQLQSSQAVQAEFMKIRQQLVLKVHIPKCNLPYFISFLSFHNYPIYQVLPLSQKEFIFQTDSNIEAMMHFKLKIDGLQDVFIKDKIIDIMQYMSHQEDINYILTSQYIDISCTPQVLSKLIHALATKNIDVLGANYRPKVSQYKHSTIS</sequence>
<proteinExistence type="predicted"/>
<protein>
    <submittedName>
        <fullName evidence="1">Uncharacterized protein</fullName>
    </submittedName>
</protein>
<dbReference type="EMBL" id="JBBWSC010000003">
    <property type="protein sequence ID" value="MEL0537906.1"/>
    <property type="molecule type" value="Genomic_DNA"/>
</dbReference>
<accession>A0ABU9EWN4</accession>
<comment type="caution">
    <text evidence="1">The sequence shown here is derived from an EMBL/GenBank/DDBJ whole genome shotgun (WGS) entry which is preliminary data.</text>
</comment>
<name>A0ABU9EWN4_9STAP</name>
<dbReference type="Proteomes" id="UP001380601">
    <property type="component" value="Unassembled WGS sequence"/>
</dbReference>
<organism evidence="1 2">
    <name type="scientific">Staphylococcus debuckii</name>
    <dbReference type="NCBI Taxonomy" id="2044912"/>
    <lineage>
        <taxon>Bacteria</taxon>
        <taxon>Bacillati</taxon>
        <taxon>Bacillota</taxon>
        <taxon>Bacilli</taxon>
        <taxon>Bacillales</taxon>
        <taxon>Staphylococcaceae</taxon>
        <taxon>Staphylococcus</taxon>
    </lineage>
</organism>
<evidence type="ECO:0000313" key="1">
    <source>
        <dbReference type="EMBL" id="MEL0537906.1"/>
    </source>
</evidence>